<dbReference type="GO" id="GO:0006353">
    <property type="term" value="P:DNA-templated transcription termination"/>
    <property type="evidence" value="ECO:0007669"/>
    <property type="project" value="UniProtKB-KW"/>
</dbReference>
<dbReference type="PANTHER" id="PTHR13068">
    <property type="entry name" value="CGI-12 PROTEIN-RELATED"/>
    <property type="match status" value="1"/>
</dbReference>
<evidence type="ECO:0000256" key="1">
    <source>
        <dbReference type="ARBA" id="ARBA00007692"/>
    </source>
</evidence>
<dbReference type="Proteomes" id="UP001633002">
    <property type="component" value="Unassembled WGS sequence"/>
</dbReference>
<evidence type="ECO:0000256" key="3">
    <source>
        <dbReference type="ARBA" id="ARBA00022946"/>
    </source>
</evidence>
<dbReference type="Gene3D" id="1.25.70.10">
    <property type="entry name" value="Transcription termination factor 3, mitochondrial"/>
    <property type="match status" value="2"/>
</dbReference>
<comment type="similarity">
    <text evidence="1">Belongs to the mTERF family.</text>
</comment>
<dbReference type="InterPro" id="IPR003690">
    <property type="entry name" value="MTERF"/>
</dbReference>
<evidence type="ECO:0000313" key="5">
    <source>
        <dbReference type="Proteomes" id="UP001633002"/>
    </source>
</evidence>
<gene>
    <name evidence="4" type="ORF">R1sor_018339</name>
</gene>
<evidence type="ECO:0000256" key="2">
    <source>
        <dbReference type="ARBA" id="ARBA00022472"/>
    </source>
</evidence>
<evidence type="ECO:0008006" key="6">
    <source>
        <dbReference type="Google" id="ProtNLM"/>
    </source>
</evidence>
<organism evidence="4 5">
    <name type="scientific">Riccia sorocarpa</name>
    <dbReference type="NCBI Taxonomy" id="122646"/>
    <lineage>
        <taxon>Eukaryota</taxon>
        <taxon>Viridiplantae</taxon>
        <taxon>Streptophyta</taxon>
        <taxon>Embryophyta</taxon>
        <taxon>Marchantiophyta</taxon>
        <taxon>Marchantiopsida</taxon>
        <taxon>Marchantiidae</taxon>
        <taxon>Marchantiales</taxon>
        <taxon>Ricciaceae</taxon>
        <taxon>Riccia</taxon>
    </lineage>
</organism>
<keyword evidence="5" id="KW-1185">Reference proteome</keyword>
<evidence type="ECO:0000313" key="4">
    <source>
        <dbReference type="EMBL" id="KAL3700317.1"/>
    </source>
</evidence>
<reference evidence="4 5" key="1">
    <citation type="submission" date="2024-09" db="EMBL/GenBank/DDBJ databases">
        <title>Chromosome-scale assembly of Riccia sorocarpa.</title>
        <authorList>
            <person name="Paukszto L."/>
        </authorList>
    </citation>
    <scope>NUCLEOTIDE SEQUENCE [LARGE SCALE GENOMIC DNA]</scope>
    <source>
        <strain evidence="4">LP-2024</strain>
        <tissue evidence="4">Aerial parts of the thallus</tissue>
    </source>
</reference>
<name>A0ABD3IDH5_9MARC</name>
<keyword evidence="2" id="KW-0805">Transcription regulation</keyword>
<accession>A0ABD3IDH5</accession>
<proteinExistence type="inferred from homology"/>
<protein>
    <recommendedName>
        <fullName evidence="6">Mitochondrial transcription termination factor</fullName>
    </recommendedName>
</protein>
<dbReference type="AlphaFoldDB" id="A0ABD3IDH5"/>
<dbReference type="SMART" id="SM00733">
    <property type="entry name" value="Mterf"/>
    <property type="match status" value="7"/>
</dbReference>
<dbReference type="PANTHER" id="PTHR13068:SF210">
    <property type="match status" value="1"/>
</dbReference>
<sequence>MFPMKRCRVEDVYRLIWRYRGAVRVGNSLITTPAIPGVARGVFHLHGIANKVNTGPGSLLCKLKALTLDLNIYNAGSCRQFPTQSFLTSSTDLGKVRAGPGHHPSKSDIHDEVKKAVTKYMEQDLGVEGGLALQIANTSPRFISRLIENMNPTYQPGGDLNLAVKEALNNSKFKGVEPYFESIGFSPQEIDKAILYARSGLSGVMEKVNLIKSIGVKSEEIPRVVSTNPRVLSTSSRSLELKLQYLKQLGLLPDDIKKLVVSYPKALSFGLKNGRLPLVDFLSSKGVKDSEITKVVSRCPQLISLNVEMKLQPAIEVLESVGMKGGSLAKALVTQPSLLRRKLKRNIEYCQSLGLDEKPRVIARLLVTCPNFSEEGCKARMNYLESLGLTKEQVISMIMKNPAWLSFNVETSLSLKVNYLVNVMGRSVQELVTAVNFLTMSLEKRIRPRWTVLAAMEKAGLVTKTYKLSTLATWSDDYFEKKFVARCPPEIRKLWSQPLSVKRDVLLMNQ</sequence>
<comment type="caution">
    <text evidence="4">The sequence shown here is derived from an EMBL/GenBank/DDBJ whole genome shotgun (WGS) entry which is preliminary data.</text>
</comment>
<keyword evidence="2" id="KW-0806">Transcription termination</keyword>
<dbReference type="Pfam" id="PF02536">
    <property type="entry name" value="mTERF"/>
    <property type="match status" value="1"/>
</dbReference>
<keyword evidence="3" id="KW-0809">Transit peptide</keyword>
<keyword evidence="2" id="KW-0804">Transcription</keyword>
<dbReference type="EMBL" id="JBJQOH010000001">
    <property type="protein sequence ID" value="KAL3700317.1"/>
    <property type="molecule type" value="Genomic_DNA"/>
</dbReference>
<dbReference type="InterPro" id="IPR038538">
    <property type="entry name" value="MTERF_sf"/>
</dbReference>